<dbReference type="AlphaFoldDB" id="A0A8H8DFA9"/>
<evidence type="ECO:0000256" key="5">
    <source>
        <dbReference type="ARBA" id="ARBA00022741"/>
    </source>
</evidence>
<dbReference type="InterPro" id="IPR043001">
    <property type="entry name" value="IP5_2-K_N_lobe"/>
</dbReference>
<keyword evidence="6 8" id="KW-0418">Kinase</keyword>
<evidence type="ECO:0000256" key="3">
    <source>
        <dbReference type="ARBA" id="ARBA00014846"/>
    </source>
</evidence>
<feature type="non-terminal residue" evidence="11">
    <location>
        <position position="1"/>
    </location>
</feature>
<dbReference type="GO" id="GO:0005634">
    <property type="term" value="C:nucleus"/>
    <property type="evidence" value="ECO:0007669"/>
    <property type="project" value="TreeGrafter"/>
</dbReference>
<name>A0A8H8DFA9_9FUNG</name>
<protein>
    <recommendedName>
        <fullName evidence="3 8">Inositol-pentakisphosphate 2-kinase</fullName>
        <ecNumber evidence="2 8">2.7.1.158</ecNumber>
    </recommendedName>
</protein>
<comment type="caution">
    <text evidence="11">The sequence shown here is derived from an EMBL/GenBank/DDBJ whole genome shotgun (WGS) entry which is preliminary data.</text>
</comment>
<feature type="compositionally biased region" description="Gly residues" evidence="9">
    <location>
        <begin position="250"/>
        <end position="266"/>
    </location>
</feature>
<keyword evidence="4 8" id="KW-0808">Transferase</keyword>
<feature type="transmembrane region" description="Helical" evidence="10">
    <location>
        <begin position="6"/>
        <end position="25"/>
    </location>
</feature>
<dbReference type="Proteomes" id="UP000673691">
    <property type="component" value="Unassembled WGS sequence"/>
</dbReference>
<evidence type="ECO:0000256" key="2">
    <source>
        <dbReference type="ARBA" id="ARBA00012023"/>
    </source>
</evidence>
<comment type="catalytic activity">
    <reaction evidence="1 8">
        <text>1D-myo-inositol 1,3,4,5,6-pentakisphosphate + ATP = 1D-myo-inositol hexakisphosphate + ADP + H(+)</text>
        <dbReference type="Rhea" id="RHEA:20313"/>
        <dbReference type="ChEBI" id="CHEBI:15378"/>
        <dbReference type="ChEBI" id="CHEBI:30616"/>
        <dbReference type="ChEBI" id="CHEBI:57733"/>
        <dbReference type="ChEBI" id="CHEBI:58130"/>
        <dbReference type="ChEBI" id="CHEBI:456216"/>
        <dbReference type="EC" id="2.7.1.158"/>
    </reaction>
</comment>
<evidence type="ECO:0000256" key="6">
    <source>
        <dbReference type="ARBA" id="ARBA00022777"/>
    </source>
</evidence>
<dbReference type="Gene3D" id="3.30.200.110">
    <property type="entry name" value="Inositol-pentakisphosphate 2-kinase, N-lobe"/>
    <property type="match status" value="1"/>
</dbReference>
<organism evidence="11 12">
    <name type="scientific">Olpidium bornovanus</name>
    <dbReference type="NCBI Taxonomy" id="278681"/>
    <lineage>
        <taxon>Eukaryota</taxon>
        <taxon>Fungi</taxon>
        <taxon>Fungi incertae sedis</taxon>
        <taxon>Olpidiomycota</taxon>
        <taxon>Olpidiomycotina</taxon>
        <taxon>Olpidiomycetes</taxon>
        <taxon>Olpidiales</taxon>
        <taxon>Olpidiaceae</taxon>
        <taxon>Olpidium</taxon>
    </lineage>
</organism>
<evidence type="ECO:0000256" key="7">
    <source>
        <dbReference type="ARBA" id="ARBA00022840"/>
    </source>
</evidence>
<reference evidence="11 12" key="1">
    <citation type="journal article" name="Sci. Rep.">
        <title>Genome-scale phylogenetic analyses confirm Olpidium as the closest living zoosporic fungus to the non-flagellated, terrestrial fungi.</title>
        <authorList>
            <person name="Chang Y."/>
            <person name="Rochon D."/>
            <person name="Sekimoto S."/>
            <person name="Wang Y."/>
            <person name="Chovatia M."/>
            <person name="Sandor L."/>
            <person name="Salamov A."/>
            <person name="Grigoriev I.V."/>
            <person name="Stajich J.E."/>
            <person name="Spatafora J.W."/>
        </authorList>
    </citation>
    <scope>NUCLEOTIDE SEQUENCE [LARGE SCALE GENOMIC DNA]</scope>
    <source>
        <strain evidence="11">S191</strain>
    </source>
</reference>
<dbReference type="Pfam" id="PF06090">
    <property type="entry name" value="Ins_P5_2-kin"/>
    <property type="match status" value="1"/>
</dbReference>
<evidence type="ECO:0000313" key="12">
    <source>
        <dbReference type="Proteomes" id="UP000673691"/>
    </source>
</evidence>
<evidence type="ECO:0000256" key="4">
    <source>
        <dbReference type="ARBA" id="ARBA00022679"/>
    </source>
</evidence>
<evidence type="ECO:0000313" key="11">
    <source>
        <dbReference type="EMBL" id="KAG5456188.1"/>
    </source>
</evidence>
<keyword evidence="5 8" id="KW-0547">Nucleotide-binding</keyword>
<dbReference type="GO" id="GO:0035299">
    <property type="term" value="F:inositol-1,3,4,5,6-pentakisphosphate 2-kinase activity"/>
    <property type="evidence" value="ECO:0007669"/>
    <property type="project" value="UniProtKB-EC"/>
</dbReference>
<dbReference type="PANTHER" id="PTHR14456:SF2">
    <property type="entry name" value="INOSITOL-PENTAKISPHOSPHATE 2-KINASE"/>
    <property type="match status" value="1"/>
</dbReference>
<evidence type="ECO:0000256" key="10">
    <source>
        <dbReference type="SAM" id="Phobius"/>
    </source>
</evidence>
<sequence>LFFFFLSFLIFSYLYFFFALVFPFLGRSTQERVPVTPAFLETLADRIRPARPTKRLHRDVDCSATWATLCADHTVFTRHKGEPTLSVEIKPKWGFLPTSRFMHPELAPAKSATCRFCMHQALKYPDNPARRSAYCPMDLFSGDEGRMRKAVEDLQRTPQNNFRLYANGFDRTSHHLCAIVVSILRRERALEDLRELQRTLDALDVEGIAKVCDRWSGDPRFAEFLLREPSRDEWARTVRKYKSRDAGGQRPSGGGGGGGGGDGGGGGLGAMTLEEAFQRVREYLICATLKDCSVFISIQRAERCGGGEERERERERQRESEQAGFVVTESAHHFLACRLPTFPSTPLPPLPPPPPLFFSLPPIFFFSFFFFV</sequence>
<keyword evidence="10" id="KW-1133">Transmembrane helix</keyword>
<evidence type="ECO:0000256" key="1">
    <source>
        <dbReference type="ARBA" id="ARBA00001774"/>
    </source>
</evidence>
<evidence type="ECO:0000256" key="9">
    <source>
        <dbReference type="SAM" id="MobiDB-lite"/>
    </source>
</evidence>
<comment type="function">
    <text evidence="8">Phosphorylates Ins(1,3,4,5,6)P5 at position 2 to form Ins(1,2,3,4,5,6)P6 (InsP6 or phytate).</text>
</comment>
<accession>A0A8H8DFA9</accession>
<keyword evidence="12" id="KW-1185">Reference proteome</keyword>
<gene>
    <name evidence="11" type="ORF">BJ554DRAFT_4136</name>
</gene>
<keyword evidence="10" id="KW-0812">Transmembrane</keyword>
<dbReference type="PANTHER" id="PTHR14456">
    <property type="entry name" value="INOSITOL POLYPHOSPHATE KINASE 1"/>
    <property type="match status" value="1"/>
</dbReference>
<dbReference type="EC" id="2.7.1.158" evidence="2 8"/>
<proteinExistence type="predicted"/>
<keyword evidence="7 8" id="KW-0067">ATP-binding</keyword>
<dbReference type="EMBL" id="JAEFCI010012137">
    <property type="protein sequence ID" value="KAG5456188.1"/>
    <property type="molecule type" value="Genomic_DNA"/>
</dbReference>
<dbReference type="GO" id="GO:0005524">
    <property type="term" value="F:ATP binding"/>
    <property type="evidence" value="ECO:0007669"/>
    <property type="project" value="UniProtKB-KW"/>
</dbReference>
<feature type="region of interest" description="Disordered" evidence="9">
    <location>
        <begin position="240"/>
        <end position="266"/>
    </location>
</feature>
<evidence type="ECO:0000256" key="8">
    <source>
        <dbReference type="RuleBase" id="RU364126"/>
    </source>
</evidence>
<dbReference type="GO" id="GO:0032958">
    <property type="term" value="P:inositol phosphate biosynthetic process"/>
    <property type="evidence" value="ECO:0007669"/>
    <property type="project" value="TreeGrafter"/>
</dbReference>
<keyword evidence="10" id="KW-0472">Membrane</keyword>
<comment type="domain">
    <text evidence="8">The EXKPK motif is conserved in inositol-pentakisphosphate 2-kinases of both family 1 and 2.</text>
</comment>
<dbReference type="OrthoDB" id="272370at2759"/>
<dbReference type="InterPro" id="IPR009286">
    <property type="entry name" value="Ins_P5_2-kin"/>
</dbReference>